<reference evidence="2 3" key="1">
    <citation type="journal article" date="2018" name="Evol. Lett.">
        <title>Horizontal gene cluster transfer increased hallucinogenic mushroom diversity.</title>
        <authorList>
            <person name="Reynolds H.T."/>
            <person name="Vijayakumar V."/>
            <person name="Gluck-Thaler E."/>
            <person name="Korotkin H.B."/>
            <person name="Matheny P.B."/>
            <person name="Slot J.C."/>
        </authorList>
    </citation>
    <scope>NUCLEOTIDE SEQUENCE [LARGE SCALE GENOMIC DNA]</scope>
    <source>
        <strain evidence="2 3">SRW20</strain>
    </source>
</reference>
<dbReference type="OrthoDB" id="4072855at2759"/>
<sequence length="204" mass="22257">MDAPANKRPLTEEVRQSASSSDQFSRASSWGTPEELVLRVRGAAARGRKSVLEGYKTTPTLTKAQSTGGLIFKSMNETLADVYGSNSAPANAENNESMFRKRPRSEADQGGQGSTQEDYNMDTHNDHLGNAPPISPAADLPSSRPVRPLRTSRHALRETHSMPVGGLEFKSRSGANSNPSETNHEEDWSQETSSEQPFEPMVLE</sequence>
<evidence type="ECO:0000313" key="3">
    <source>
        <dbReference type="Proteomes" id="UP000284706"/>
    </source>
</evidence>
<feature type="compositionally biased region" description="Low complexity" evidence="1">
    <location>
        <begin position="16"/>
        <end position="29"/>
    </location>
</feature>
<organism evidence="2 3">
    <name type="scientific">Gymnopilus dilepis</name>
    <dbReference type="NCBI Taxonomy" id="231916"/>
    <lineage>
        <taxon>Eukaryota</taxon>
        <taxon>Fungi</taxon>
        <taxon>Dikarya</taxon>
        <taxon>Basidiomycota</taxon>
        <taxon>Agaricomycotina</taxon>
        <taxon>Agaricomycetes</taxon>
        <taxon>Agaricomycetidae</taxon>
        <taxon>Agaricales</taxon>
        <taxon>Agaricineae</taxon>
        <taxon>Hymenogastraceae</taxon>
        <taxon>Gymnopilus</taxon>
    </lineage>
</organism>
<name>A0A409YVH1_9AGAR</name>
<feature type="compositionally biased region" description="Low complexity" evidence="1">
    <location>
        <begin position="85"/>
        <end position="97"/>
    </location>
</feature>
<comment type="caution">
    <text evidence="2">The sequence shown here is derived from an EMBL/GenBank/DDBJ whole genome shotgun (WGS) entry which is preliminary data.</text>
</comment>
<keyword evidence="3" id="KW-1185">Reference proteome</keyword>
<feature type="region of interest" description="Disordered" evidence="1">
    <location>
        <begin position="84"/>
        <end position="204"/>
    </location>
</feature>
<proteinExistence type="predicted"/>
<dbReference type="AlphaFoldDB" id="A0A409YVH1"/>
<feature type="region of interest" description="Disordered" evidence="1">
    <location>
        <begin position="1"/>
        <end position="33"/>
    </location>
</feature>
<dbReference type="InParanoid" id="A0A409YVH1"/>
<accession>A0A409YVH1</accession>
<dbReference type="EMBL" id="NHYE01000217">
    <property type="protein sequence ID" value="PPR06969.1"/>
    <property type="molecule type" value="Genomic_DNA"/>
</dbReference>
<evidence type="ECO:0000313" key="2">
    <source>
        <dbReference type="EMBL" id="PPR06969.1"/>
    </source>
</evidence>
<evidence type="ECO:0000256" key="1">
    <source>
        <dbReference type="SAM" id="MobiDB-lite"/>
    </source>
</evidence>
<gene>
    <name evidence="2" type="ORF">CVT26_004289</name>
</gene>
<dbReference type="Proteomes" id="UP000284706">
    <property type="component" value="Unassembled WGS sequence"/>
</dbReference>
<protein>
    <submittedName>
        <fullName evidence="2">Uncharacterized protein</fullName>
    </submittedName>
</protein>